<evidence type="ECO:0000313" key="2">
    <source>
        <dbReference type="Proteomes" id="UP000620104"/>
    </source>
</evidence>
<comment type="caution">
    <text evidence="1">The sequence shown here is derived from an EMBL/GenBank/DDBJ whole genome shotgun (WGS) entry which is preliminary data.</text>
</comment>
<dbReference type="Proteomes" id="UP000620104">
    <property type="component" value="Unassembled WGS sequence"/>
</dbReference>
<dbReference type="EMBL" id="BLZA01000030">
    <property type="protein sequence ID" value="GHJ88711.1"/>
    <property type="molecule type" value="Genomic_DNA"/>
</dbReference>
<reference evidence="1" key="1">
    <citation type="submission" date="2020-07" db="EMBL/GenBank/DDBJ databases">
        <title>Draft Genome Sequence of a Deep-Sea Yeast, Naganishia (Cryptococcus) liquefaciens strain N6.</title>
        <authorList>
            <person name="Han Y.W."/>
            <person name="Kajitani R."/>
            <person name="Morimoto H."/>
            <person name="Parhat M."/>
            <person name="Tsubouchi H."/>
            <person name="Bakenova O."/>
            <person name="Ogata M."/>
            <person name="Argunhan B."/>
            <person name="Aoki R."/>
            <person name="Kajiwara S."/>
            <person name="Itoh T."/>
            <person name="Iwasaki H."/>
        </authorList>
    </citation>
    <scope>NUCLEOTIDE SEQUENCE</scope>
    <source>
        <strain evidence="1">N6</strain>
    </source>
</reference>
<organism evidence="1 2">
    <name type="scientific">Naganishia liquefaciens</name>
    <dbReference type="NCBI Taxonomy" id="104408"/>
    <lineage>
        <taxon>Eukaryota</taxon>
        <taxon>Fungi</taxon>
        <taxon>Dikarya</taxon>
        <taxon>Basidiomycota</taxon>
        <taxon>Agaricomycotina</taxon>
        <taxon>Tremellomycetes</taxon>
        <taxon>Filobasidiales</taxon>
        <taxon>Filobasidiaceae</taxon>
        <taxon>Naganishia</taxon>
    </lineage>
</organism>
<keyword evidence="2" id="KW-1185">Reference proteome</keyword>
<dbReference type="AlphaFoldDB" id="A0A8H3TW71"/>
<name>A0A8H3TW71_9TREE</name>
<protein>
    <submittedName>
        <fullName evidence="1">Uncharacterized protein</fullName>
    </submittedName>
</protein>
<gene>
    <name evidence="1" type="ORF">NliqN6_5113</name>
</gene>
<evidence type="ECO:0000313" key="1">
    <source>
        <dbReference type="EMBL" id="GHJ88711.1"/>
    </source>
</evidence>
<accession>A0A8H3TW71</accession>
<proteinExistence type="predicted"/>
<sequence>MADGALTCRRGGGRTTSCVLSHSRARPAENSSHLVTINHLRISMMWLVRRLCTCSLTSMVWGEVKGLALINQGIGSR</sequence>